<evidence type="ECO:0008006" key="4">
    <source>
        <dbReference type="Google" id="ProtNLM"/>
    </source>
</evidence>
<protein>
    <recommendedName>
        <fullName evidence="4">Secreted protein</fullName>
    </recommendedName>
</protein>
<feature type="signal peptide" evidence="1">
    <location>
        <begin position="1"/>
        <end position="21"/>
    </location>
</feature>
<dbReference type="Proteomes" id="UP000887159">
    <property type="component" value="Unassembled WGS sequence"/>
</dbReference>
<proteinExistence type="predicted"/>
<reference evidence="2" key="1">
    <citation type="submission" date="2020-08" db="EMBL/GenBank/DDBJ databases">
        <title>Multicomponent nature underlies the extraordinary mechanical properties of spider dragline silk.</title>
        <authorList>
            <person name="Kono N."/>
            <person name="Nakamura H."/>
            <person name="Mori M."/>
            <person name="Yoshida Y."/>
            <person name="Ohtoshi R."/>
            <person name="Malay A.D."/>
            <person name="Moran D.A.P."/>
            <person name="Tomita M."/>
            <person name="Numata K."/>
            <person name="Arakawa K."/>
        </authorList>
    </citation>
    <scope>NUCLEOTIDE SEQUENCE</scope>
</reference>
<keyword evidence="1" id="KW-0732">Signal</keyword>
<keyword evidence="3" id="KW-1185">Reference proteome</keyword>
<comment type="caution">
    <text evidence="2">The sequence shown here is derived from an EMBL/GenBank/DDBJ whole genome shotgun (WGS) entry which is preliminary data.</text>
</comment>
<evidence type="ECO:0000313" key="3">
    <source>
        <dbReference type="Proteomes" id="UP000887159"/>
    </source>
</evidence>
<sequence>MICGRLTAGCVVLVSLLFGRFKQVLKKADRKMCCFGDTQSESLGHCNLPSVEFAEVSTAFRIPRQKDVFFQQSALPNEFIETLEEVHCVCAFAP</sequence>
<evidence type="ECO:0000256" key="1">
    <source>
        <dbReference type="SAM" id="SignalP"/>
    </source>
</evidence>
<accession>A0A8X6S073</accession>
<dbReference type="EMBL" id="BMAU01021232">
    <property type="protein sequence ID" value="GFY02145.1"/>
    <property type="molecule type" value="Genomic_DNA"/>
</dbReference>
<feature type="chain" id="PRO_5036460604" description="Secreted protein" evidence="1">
    <location>
        <begin position="22"/>
        <end position="94"/>
    </location>
</feature>
<gene>
    <name evidence="2" type="ORF">TNCV_5100061</name>
</gene>
<name>A0A8X6S073_TRICX</name>
<organism evidence="2 3">
    <name type="scientific">Trichonephila clavipes</name>
    <name type="common">Golden silk orbweaver</name>
    <name type="synonym">Nephila clavipes</name>
    <dbReference type="NCBI Taxonomy" id="2585209"/>
    <lineage>
        <taxon>Eukaryota</taxon>
        <taxon>Metazoa</taxon>
        <taxon>Ecdysozoa</taxon>
        <taxon>Arthropoda</taxon>
        <taxon>Chelicerata</taxon>
        <taxon>Arachnida</taxon>
        <taxon>Araneae</taxon>
        <taxon>Araneomorphae</taxon>
        <taxon>Entelegynae</taxon>
        <taxon>Araneoidea</taxon>
        <taxon>Nephilidae</taxon>
        <taxon>Trichonephila</taxon>
    </lineage>
</organism>
<dbReference type="AlphaFoldDB" id="A0A8X6S073"/>
<evidence type="ECO:0000313" key="2">
    <source>
        <dbReference type="EMBL" id="GFY02145.1"/>
    </source>
</evidence>